<evidence type="ECO:0000256" key="1">
    <source>
        <dbReference type="ARBA" id="ARBA00004418"/>
    </source>
</evidence>
<dbReference type="InterPro" id="IPR006059">
    <property type="entry name" value="SBP"/>
</dbReference>
<organism evidence="8 9">
    <name type="scientific">Tatumella morbirosei</name>
    <dbReference type="NCBI Taxonomy" id="642227"/>
    <lineage>
        <taxon>Bacteria</taxon>
        <taxon>Pseudomonadati</taxon>
        <taxon>Pseudomonadota</taxon>
        <taxon>Gammaproteobacteria</taxon>
        <taxon>Enterobacterales</taxon>
        <taxon>Erwiniaceae</taxon>
        <taxon>Tatumella</taxon>
    </lineage>
</organism>
<evidence type="ECO:0000256" key="5">
    <source>
        <dbReference type="ARBA" id="ARBA00022764"/>
    </source>
</evidence>
<dbReference type="Proteomes" id="UP000029577">
    <property type="component" value="Unassembled WGS sequence"/>
</dbReference>
<dbReference type="InterPro" id="IPR001188">
    <property type="entry name" value="Sperm_putr-bd"/>
</dbReference>
<comment type="similarity">
    <text evidence="2 6">Belongs to the bacterial solute-binding protein PotD/PotF family.</text>
</comment>
<dbReference type="eggNOG" id="COG0687">
    <property type="taxonomic scope" value="Bacteria"/>
</dbReference>
<dbReference type="PIRSF" id="PIRSF019574">
    <property type="entry name" value="Periplasmic_polyamine_BP"/>
    <property type="match status" value="1"/>
</dbReference>
<feature type="chain" id="PRO_5001910783" description="Putrescine-binding periplasmic protein" evidence="7">
    <location>
        <begin position="27"/>
        <end position="369"/>
    </location>
</feature>
<dbReference type="EMBL" id="JPKR02000002">
    <property type="protein sequence ID" value="KGD73520.1"/>
    <property type="molecule type" value="Genomic_DNA"/>
</dbReference>
<dbReference type="STRING" id="642227.HA49_09660"/>
<dbReference type="AlphaFoldDB" id="A0A095VFT2"/>
<feature type="signal peptide" evidence="7">
    <location>
        <begin position="1"/>
        <end position="26"/>
    </location>
</feature>
<comment type="caution">
    <text evidence="8">The sequence shown here is derived from an EMBL/GenBank/DDBJ whole genome shotgun (WGS) entry which is preliminary data.</text>
</comment>
<dbReference type="RefSeq" id="WP_038019723.1">
    <property type="nucleotide sequence ID" value="NZ_JPKR02000002.1"/>
</dbReference>
<dbReference type="GO" id="GO:0015846">
    <property type="term" value="P:polyamine transport"/>
    <property type="evidence" value="ECO:0007669"/>
    <property type="project" value="InterPro"/>
</dbReference>
<gene>
    <name evidence="8" type="ORF">HA49_09660</name>
</gene>
<dbReference type="PANTHER" id="PTHR30222:SF18">
    <property type="entry name" value="BIFUNCTIONAL POLYHYDROXYBUTYRATE SYNTHASE _ ABC TRANSPORTER PERIPLASMIC BINDING PROTEIN-RELATED"/>
    <property type="match status" value="1"/>
</dbReference>
<evidence type="ECO:0000256" key="4">
    <source>
        <dbReference type="ARBA" id="ARBA00022729"/>
    </source>
</evidence>
<dbReference type="GO" id="GO:0030313">
    <property type="term" value="C:cell envelope"/>
    <property type="evidence" value="ECO:0007669"/>
    <property type="project" value="UniProtKB-ARBA"/>
</dbReference>
<dbReference type="CDD" id="cd13659">
    <property type="entry name" value="PBP2_PotF"/>
    <property type="match status" value="1"/>
</dbReference>
<accession>A0A095VFT2</accession>
<keyword evidence="3 6" id="KW-0813">Transport</keyword>
<name>A0A095VFT2_9GAMM</name>
<keyword evidence="5 6" id="KW-0574">Periplasm</keyword>
<dbReference type="SUPFAM" id="SSF53850">
    <property type="entry name" value="Periplasmic binding protein-like II"/>
    <property type="match status" value="1"/>
</dbReference>
<evidence type="ECO:0000256" key="2">
    <source>
        <dbReference type="ARBA" id="ARBA00007173"/>
    </source>
</evidence>
<dbReference type="OrthoDB" id="9769319at2"/>
<keyword evidence="9" id="KW-1185">Reference proteome</keyword>
<comment type="function">
    <text evidence="6">Required for the activity of the bacterial periplasmic transport system of putrescine.</text>
</comment>
<dbReference type="PRINTS" id="PR00909">
    <property type="entry name" value="SPERMDNBNDNG"/>
</dbReference>
<dbReference type="GO" id="GO:0019808">
    <property type="term" value="F:polyamine binding"/>
    <property type="evidence" value="ECO:0007669"/>
    <property type="project" value="InterPro"/>
</dbReference>
<evidence type="ECO:0000313" key="9">
    <source>
        <dbReference type="Proteomes" id="UP000029577"/>
    </source>
</evidence>
<protein>
    <recommendedName>
        <fullName evidence="6">Putrescine-binding periplasmic protein</fullName>
    </recommendedName>
</protein>
<evidence type="ECO:0000256" key="6">
    <source>
        <dbReference type="PIRNR" id="PIRNR019574"/>
    </source>
</evidence>
<dbReference type="Gene3D" id="3.40.190.10">
    <property type="entry name" value="Periplasmic binding protein-like II"/>
    <property type="match status" value="2"/>
</dbReference>
<proteinExistence type="inferred from homology"/>
<comment type="subcellular location">
    <subcellularLocation>
        <location evidence="1 6">Periplasm</location>
    </subcellularLocation>
</comment>
<evidence type="ECO:0000313" key="8">
    <source>
        <dbReference type="EMBL" id="KGD73520.1"/>
    </source>
</evidence>
<dbReference type="NCBIfam" id="NF007962">
    <property type="entry name" value="PRK10682.1"/>
    <property type="match status" value="1"/>
</dbReference>
<evidence type="ECO:0000256" key="3">
    <source>
        <dbReference type="ARBA" id="ARBA00022448"/>
    </source>
</evidence>
<sequence length="369" mass="40899">MFSQGKKWLPAVIAGALMAISATTVAEQKVLHVYNWSDYIAPDTVANFEKQTGIKVVYDVFDSNEVLEGKLMAGNTGYDVVVPSSSFLARQLQSGVFQPLDKSKLPNYKNLDPELMEKITQHDPGNKYAIPYLWATTGIGYNIDKVRQVLGKDAPVDSWDLVLNPDNLKKLQSCGVSFLDAPEEIFATVLNYLGKDPNSSNPKDYSGAATDLLLKLRPNIRYFHSSQYINDLANGNICVAIGWAGDVLQAKNRADTAKNGVHLAYSIPKQGALAFFDTMAIPKDAKNTEEAYEWLNYIMDPKVIANISNSVYYANGNKASLPLINADVRNNPGIFPTPEVMKKLFVLKVQDPKLDRVRTRAWTRVKSGQ</sequence>
<dbReference type="GO" id="GO:0042597">
    <property type="term" value="C:periplasmic space"/>
    <property type="evidence" value="ECO:0007669"/>
    <property type="project" value="UniProtKB-SubCell"/>
</dbReference>
<evidence type="ECO:0000256" key="7">
    <source>
        <dbReference type="SAM" id="SignalP"/>
    </source>
</evidence>
<reference evidence="8" key="1">
    <citation type="submission" date="2014-12" db="EMBL/GenBank/DDBJ databases">
        <title>The draft genome of the Tatumella morbirosei type strain, LMG23360T isolated from pineapple rot.</title>
        <authorList>
            <person name="Smits T.H."/>
            <person name="Palmer M."/>
            <person name="Venter S.N."/>
            <person name="Duffy B."/>
            <person name="Steenkamp E.T."/>
            <person name="Chan W.Y."/>
            <person name="Coutinho T.A."/>
            <person name="Coetzee M.P."/>
            <person name="De Maayer P."/>
        </authorList>
    </citation>
    <scope>NUCLEOTIDE SEQUENCE [LARGE SCALE GENOMIC DNA]</scope>
    <source>
        <strain evidence="8">LMG 23360</strain>
    </source>
</reference>
<dbReference type="PANTHER" id="PTHR30222">
    <property type="entry name" value="SPERMIDINE/PUTRESCINE-BINDING PERIPLASMIC PROTEIN"/>
    <property type="match status" value="1"/>
</dbReference>
<dbReference type="Pfam" id="PF13416">
    <property type="entry name" value="SBP_bac_8"/>
    <property type="match status" value="1"/>
</dbReference>
<keyword evidence="4 7" id="KW-0732">Signal</keyword>